<dbReference type="KEGG" id="sphv:F9278_41685"/>
<dbReference type="Gene3D" id="1.10.10.10">
    <property type="entry name" value="Winged helix-like DNA-binding domain superfamily/Winged helix DNA-binding domain"/>
    <property type="match status" value="1"/>
</dbReference>
<dbReference type="RefSeq" id="WP_152172946.1">
    <property type="nucleotide sequence ID" value="NZ_CP045096.1"/>
</dbReference>
<protein>
    <submittedName>
        <fullName evidence="6">IclR family transcriptional regulator</fullName>
    </submittedName>
</protein>
<evidence type="ECO:0000259" key="5">
    <source>
        <dbReference type="PROSITE" id="PS51078"/>
    </source>
</evidence>
<dbReference type="InterPro" id="IPR014757">
    <property type="entry name" value="Tscrpt_reg_IclR_C"/>
</dbReference>
<dbReference type="Pfam" id="PF09339">
    <property type="entry name" value="HTH_IclR"/>
    <property type="match status" value="1"/>
</dbReference>
<dbReference type="EMBL" id="CP045096">
    <property type="protein sequence ID" value="QFR01619.1"/>
    <property type="molecule type" value="Genomic_DNA"/>
</dbReference>
<dbReference type="Pfam" id="PF01614">
    <property type="entry name" value="IclR_C"/>
    <property type="match status" value="1"/>
</dbReference>
<dbReference type="InterPro" id="IPR005471">
    <property type="entry name" value="Tscrpt_reg_IclR_N"/>
</dbReference>
<evidence type="ECO:0000259" key="4">
    <source>
        <dbReference type="PROSITE" id="PS51077"/>
    </source>
</evidence>
<evidence type="ECO:0000313" key="7">
    <source>
        <dbReference type="Proteomes" id="UP000327294"/>
    </source>
</evidence>
<evidence type="ECO:0000313" key="6">
    <source>
        <dbReference type="EMBL" id="QFR01619.1"/>
    </source>
</evidence>
<sequence length="255" mass="27585">MSTAERVAQLLLAFDAQNASGHADRSVSELARIVGRERSQVSRMLKSLQRAGVVDQDPDSRRYRLGWRVRVMAAGAGDQVLIRAARPMLQALVARTGEVALLTVQEGNRSLSVMREESQNTLQGGGWVGRRSAMHHTASGRALMFDTDDELVEALTADDFCPSPRSGPKAPRDLHELLDRLRAERRRGYAVASEEIEVGLTSVGVPVRNAHGHLLAVINVSGPTPRMIGRIEGVAKLLLSASTAISKALGTRQIG</sequence>
<keyword evidence="7" id="KW-1185">Reference proteome</keyword>
<dbReference type="GO" id="GO:0003700">
    <property type="term" value="F:DNA-binding transcription factor activity"/>
    <property type="evidence" value="ECO:0007669"/>
    <property type="project" value="TreeGrafter"/>
</dbReference>
<dbReference type="PANTHER" id="PTHR30136:SF35">
    <property type="entry name" value="HTH-TYPE TRANSCRIPTIONAL REGULATOR RV1719"/>
    <property type="match status" value="1"/>
</dbReference>
<feature type="domain" description="HTH iclR-type" evidence="4">
    <location>
        <begin position="1"/>
        <end position="67"/>
    </location>
</feature>
<organism evidence="6 7">
    <name type="scientific">Streptomyces phaeolivaceus</name>
    <dbReference type="NCBI Taxonomy" id="2653200"/>
    <lineage>
        <taxon>Bacteria</taxon>
        <taxon>Bacillati</taxon>
        <taxon>Actinomycetota</taxon>
        <taxon>Actinomycetes</taxon>
        <taxon>Kitasatosporales</taxon>
        <taxon>Streptomycetaceae</taxon>
        <taxon>Streptomyces</taxon>
    </lineage>
</organism>
<dbReference type="InterPro" id="IPR011991">
    <property type="entry name" value="ArsR-like_HTH"/>
</dbReference>
<dbReference type="PANTHER" id="PTHR30136">
    <property type="entry name" value="HELIX-TURN-HELIX TRANSCRIPTIONAL REGULATOR, ICLR FAMILY"/>
    <property type="match status" value="1"/>
</dbReference>
<dbReference type="PROSITE" id="PS51077">
    <property type="entry name" value="HTH_ICLR"/>
    <property type="match status" value="1"/>
</dbReference>
<dbReference type="GO" id="GO:0003677">
    <property type="term" value="F:DNA binding"/>
    <property type="evidence" value="ECO:0007669"/>
    <property type="project" value="UniProtKB-KW"/>
</dbReference>
<dbReference type="SUPFAM" id="SSF46785">
    <property type="entry name" value="Winged helix' DNA-binding domain"/>
    <property type="match status" value="1"/>
</dbReference>
<dbReference type="Gene3D" id="3.30.450.40">
    <property type="match status" value="1"/>
</dbReference>
<dbReference type="InterPro" id="IPR029016">
    <property type="entry name" value="GAF-like_dom_sf"/>
</dbReference>
<dbReference type="AlphaFoldDB" id="A0A5P8KFT1"/>
<dbReference type="InterPro" id="IPR036388">
    <property type="entry name" value="WH-like_DNA-bd_sf"/>
</dbReference>
<evidence type="ECO:0000256" key="2">
    <source>
        <dbReference type="ARBA" id="ARBA00023125"/>
    </source>
</evidence>
<evidence type="ECO:0000256" key="1">
    <source>
        <dbReference type="ARBA" id="ARBA00023015"/>
    </source>
</evidence>
<reference evidence="6 7" key="1">
    <citation type="submission" date="2019-10" db="EMBL/GenBank/DDBJ databases">
        <title>Streptomyces sp. strain GY16 isolated from leaves of Broussonetia papyrifera.</title>
        <authorList>
            <person name="Mo P."/>
        </authorList>
    </citation>
    <scope>NUCLEOTIDE SEQUENCE [LARGE SCALE GENOMIC DNA]</scope>
    <source>
        <strain evidence="6 7">GY16</strain>
    </source>
</reference>
<dbReference type="SMART" id="SM00346">
    <property type="entry name" value="HTH_ICLR"/>
    <property type="match status" value="1"/>
</dbReference>
<dbReference type="Proteomes" id="UP000327294">
    <property type="component" value="Chromosome"/>
</dbReference>
<dbReference type="PROSITE" id="PS51078">
    <property type="entry name" value="ICLR_ED"/>
    <property type="match status" value="1"/>
</dbReference>
<proteinExistence type="predicted"/>
<dbReference type="SUPFAM" id="SSF55781">
    <property type="entry name" value="GAF domain-like"/>
    <property type="match status" value="1"/>
</dbReference>
<name>A0A5P8KFT1_9ACTN</name>
<keyword evidence="3" id="KW-0804">Transcription</keyword>
<dbReference type="GO" id="GO:0045892">
    <property type="term" value="P:negative regulation of DNA-templated transcription"/>
    <property type="evidence" value="ECO:0007669"/>
    <property type="project" value="TreeGrafter"/>
</dbReference>
<dbReference type="InterPro" id="IPR050707">
    <property type="entry name" value="HTH_MetabolicPath_Reg"/>
</dbReference>
<gene>
    <name evidence="6" type="ORF">F9278_41685</name>
</gene>
<dbReference type="InterPro" id="IPR036390">
    <property type="entry name" value="WH_DNA-bd_sf"/>
</dbReference>
<feature type="domain" description="IclR-ED" evidence="5">
    <location>
        <begin position="68"/>
        <end position="251"/>
    </location>
</feature>
<accession>A0A5P8KFT1</accession>
<evidence type="ECO:0000256" key="3">
    <source>
        <dbReference type="ARBA" id="ARBA00023163"/>
    </source>
</evidence>
<keyword evidence="2" id="KW-0238">DNA-binding</keyword>
<dbReference type="CDD" id="cd00090">
    <property type="entry name" value="HTH_ARSR"/>
    <property type="match status" value="1"/>
</dbReference>
<keyword evidence="1" id="KW-0805">Transcription regulation</keyword>